<evidence type="ECO:0000313" key="7">
    <source>
        <dbReference type="Proteomes" id="UP001206126"/>
    </source>
</evidence>
<dbReference type="SUPFAM" id="SSF53850">
    <property type="entry name" value="Periplasmic binding protein-like II"/>
    <property type="match status" value="1"/>
</dbReference>
<feature type="domain" description="HTH lysR-type" evidence="5">
    <location>
        <begin position="6"/>
        <end position="63"/>
    </location>
</feature>
<organism evidence="6 7">
    <name type="scientific">Massilia agilis</name>
    <dbReference type="NCBI Taxonomy" id="1811226"/>
    <lineage>
        <taxon>Bacteria</taxon>
        <taxon>Pseudomonadati</taxon>
        <taxon>Pseudomonadota</taxon>
        <taxon>Betaproteobacteria</taxon>
        <taxon>Burkholderiales</taxon>
        <taxon>Oxalobacteraceae</taxon>
        <taxon>Telluria group</taxon>
        <taxon>Massilia</taxon>
    </lineage>
</organism>
<comment type="caution">
    <text evidence="6">The sequence shown here is derived from an EMBL/GenBank/DDBJ whole genome shotgun (WGS) entry which is preliminary data.</text>
</comment>
<dbReference type="PANTHER" id="PTHR30579:SF7">
    <property type="entry name" value="HTH-TYPE TRANSCRIPTIONAL REGULATOR LRHA-RELATED"/>
    <property type="match status" value="1"/>
</dbReference>
<keyword evidence="4" id="KW-0804">Transcription</keyword>
<keyword evidence="3" id="KW-0238">DNA-binding</keyword>
<dbReference type="InterPro" id="IPR036388">
    <property type="entry name" value="WH-like_DNA-bd_sf"/>
</dbReference>
<dbReference type="Proteomes" id="UP001206126">
    <property type="component" value="Unassembled WGS sequence"/>
</dbReference>
<evidence type="ECO:0000256" key="3">
    <source>
        <dbReference type="ARBA" id="ARBA00023125"/>
    </source>
</evidence>
<dbReference type="InterPro" id="IPR005119">
    <property type="entry name" value="LysR_subst-bd"/>
</dbReference>
<dbReference type="PANTHER" id="PTHR30579">
    <property type="entry name" value="TRANSCRIPTIONAL REGULATOR"/>
    <property type="match status" value="1"/>
</dbReference>
<evidence type="ECO:0000256" key="1">
    <source>
        <dbReference type="ARBA" id="ARBA00009437"/>
    </source>
</evidence>
<protein>
    <submittedName>
        <fullName evidence="6">LysR substrate-binding domain-containing protein</fullName>
    </submittedName>
</protein>
<dbReference type="Pfam" id="PF03466">
    <property type="entry name" value="LysR_substrate"/>
    <property type="match status" value="1"/>
</dbReference>
<proteinExistence type="inferred from homology"/>
<evidence type="ECO:0000259" key="5">
    <source>
        <dbReference type="PROSITE" id="PS50931"/>
    </source>
</evidence>
<dbReference type="Gene3D" id="3.40.190.10">
    <property type="entry name" value="Periplasmic binding protein-like II"/>
    <property type="match status" value="2"/>
</dbReference>
<reference evidence="6 7" key="1">
    <citation type="submission" date="2022-08" db="EMBL/GenBank/DDBJ databases">
        <title>Reclassification of Massilia species as members of the genera Telluria, Duganella, Pseudoduganella, Mokoshia gen. nov. and Zemynaea gen. nov. using orthogonal and non-orthogonal genome-based approaches.</title>
        <authorList>
            <person name="Bowman J.P."/>
        </authorList>
    </citation>
    <scope>NUCLEOTIDE SEQUENCE [LARGE SCALE GENOMIC DNA]</scope>
    <source>
        <strain evidence="6 7">JCM 31605</strain>
    </source>
</reference>
<evidence type="ECO:0000256" key="4">
    <source>
        <dbReference type="ARBA" id="ARBA00023163"/>
    </source>
</evidence>
<sequence>MRRVNFDLDAMRTFCLGMELGSFAKAADRLGRSTSAVSAQLKKLEEQAGTPLARKAGRRLVLTDAGELLLSYARRLLELNDEAWMALGSADLAGAVRLGLQEDFGEHMLSEMLGRFARTHPSVRIEARVGRNADLIARIEKGELDLALAWNAGDTTAHMQEVGSYALQWIGPSDASLLRWQPGREPLPLVAVDGQCVLRKLATEALDRAGIAWRLAFTSPSLGGVWAAVAAGLGVTVRTGFGLAPGLRIQAGANAGLPALGTIGLALHRSAAELGTPAQRLEAIILDSIRDAQARMR</sequence>
<dbReference type="InterPro" id="IPR000847">
    <property type="entry name" value="LysR_HTH_N"/>
</dbReference>
<dbReference type="Gene3D" id="1.10.10.10">
    <property type="entry name" value="Winged helix-like DNA-binding domain superfamily/Winged helix DNA-binding domain"/>
    <property type="match status" value="1"/>
</dbReference>
<dbReference type="PROSITE" id="PS50931">
    <property type="entry name" value="HTH_LYSR"/>
    <property type="match status" value="1"/>
</dbReference>
<keyword evidence="2" id="KW-0805">Transcription regulation</keyword>
<dbReference type="SUPFAM" id="SSF46785">
    <property type="entry name" value="Winged helix' DNA-binding domain"/>
    <property type="match status" value="1"/>
</dbReference>
<evidence type="ECO:0000256" key="2">
    <source>
        <dbReference type="ARBA" id="ARBA00023015"/>
    </source>
</evidence>
<dbReference type="InterPro" id="IPR036390">
    <property type="entry name" value="WH_DNA-bd_sf"/>
</dbReference>
<dbReference type="InterPro" id="IPR050176">
    <property type="entry name" value="LTTR"/>
</dbReference>
<keyword evidence="7" id="KW-1185">Reference proteome</keyword>
<dbReference type="EMBL" id="JANUHB010000001">
    <property type="protein sequence ID" value="MCS0806621.1"/>
    <property type="molecule type" value="Genomic_DNA"/>
</dbReference>
<name>A0ABT2D5M8_9BURK</name>
<gene>
    <name evidence="6" type="ORF">NX774_01620</name>
</gene>
<evidence type="ECO:0000313" key="6">
    <source>
        <dbReference type="EMBL" id="MCS0806621.1"/>
    </source>
</evidence>
<comment type="similarity">
    <text evidence="1">Belongs to the LysR transcriptional regulatory family.</text>
</comment>
<dbReference type="RefSeq" id="WP_258820402.1">
    <property type="nucleotide sequence ID" value="NZ_JANUHB010000001.1"/>
</dbReference>
<dbReference type="Pfam" id="PF00126">
    <property type="entry name" value="HTH_1"/>
    <property type="match status" value="1"/>
</dbReference>
<accession>A0ABT2D5M8</accession>